<dbReference type="Pfam" id="PF13715">
    <property type="entry name" value="CarbopepD_reg_2"/>
    <property type="match status" value="1"/>
</dbReference>
<dbReference type="InterPro" id="IPR023996">
    <property type="entry name" value="TonB-dep_OMP_SusC/RagA"/>
</dbReference>
<dbReference type="InterPro" id="IPR012910">
    <property type="entry name" value="Plug_dom"/>
</dbReference>
<evidence type="ECO:0000313" key="6">
    <source>
        <dbReference type="Proteomes" id="UP000824156"/>
    </source>
</evidence>
<dbReference type="GO" id="GO:0009279">
    <property type="term" value="C:cell outer membrane"/>
    <property type="evidence" value="ECO:0007669"/>
    <property type="project" value="UniProtKB-SubCell"/>
</dbReference>
<evidence type="ECO:0000259" key="4">
    <source>
        <dbReference type="Pfam" id="PF07715"/>
    </source>
</evidence>
<name>A0A9D1W9H4_9SPHI</name>
<sequence>MVGPFTTANSKVIEPSLDTYSWSAQELEKISGKVVSESGQPISGATVNIRGTTKSAKTGSSGVFELEIPSREVTLVVSHLGYETKQVKVSNLTDMVIELDAVDDVIDEVVVVAYGQQDKRTSTHAIESVEMNAIQDVPVGSLSQSLKYGNISGLNVTGGESRPGQDASISIREPRILSKDGGTLEPIYVIDDVVKSSFEFNLLDQSEIESISILKDAAAAIYGVNGNQGAVLVKTKRGRSGEHKFTYSGSVGISDAIRLPDMMSGYDHARYLNTYNQTDGKPENDPSFYADDELDHFRDNNYDWLSMAWKSAMNTRQTLNASGGTEKVTYFGSVSYNNQDGNLENISKDRWTYRSNVSLNVGNNLKFDFQLSGDLSKNKQFWLKQGGENIDKDVVSLMQTPQFNPPYVDGLPVLLTSATNSNAENFHFFEVLNSGDYTQDNSAGLNVNLNATYDVPFVEGLTVRGFFNRRSTNSFGKQFGTTYDVYRFSMLGSNNHIFGGDVVNSITLKNGDMLRFNPIYSNNYQLNAQINYERNFGKHYLSLLGVYEQRESYSNGVATYIEKFINGGEDNMVYFSGPTALQSESESEQGYLSYIGRLVYNYDEKYLFETTFRADGSTNFAPENRWGYFPSFSAGWVLSKEDFFQEALSFFDFFKIRGAIGFSGADRTRPFQWYTRYRKQTQRGGVFGGNGNRGIVFNQNGIANRDVKWDKTIKKNIGVDMSMLDSRLSVSAEVYHDENVDMLTQLSTSISLLVGEALPSENFSRVNTFGTELSAHWRDRISDDWSYSVRANFNWSDDKNILRDVAESSVGTMLDPTGKSSDRGVYGYIYKGFFRTQEQVDAFLAENPDYTIFGKKPEPGMLYYEDISGARTGGDLTEPDGKIDDNDRTYITSKENNHYGIGLNLQTTYKSFSFQMSGGLSWGGQSFVEGDARKRASATSNRPAFWADHWSEDNPNAAYPNPYYADQNDLISSFWFRSSTTARISSIQLSYNLPEAFNRKVGVENIRTYVVVTQPFNLYNPFDYRYNSGTYATYPTIRTMSLGLSVGF</sequence>
<proteinExistence type="predicted"/>
<comment type="subcellular location">
    <subcellularLocation>
        <location evidence="1">Cell outer membrane</location>
    </subcellularLocation>
</comment>
<dbReference type="Gene3D" id="2.170.130.10">
    <property type="entry name" value="TonB-dependent receptor, plug domain"/>
    <property type="match status" value="1"/>
</dbReference>
<dbReference type="Gene3D" id="2.60.40.1120">
    <property type="entry name" value="Carboxypeptidase-like, regulatory domain"/>
    <property type="match status" value="1"/>
</dbReference>
<dbReference type="Pfam" id="PF07715">
    <property type="entry name" value="Plug"/>
    <property type="match status" value="1"/>
</dbReference>
<reference evidence="5" key="1">
    <citation type="journal article" date="2021" name="PeerJ">
        <title>Extensive microbial diversity within the chicken gut microbiome revealed by metagenomics and culture.</title>
        <authorList>
            <person name="Gilroy R."/>
            <person name="Ravi A."/>
            <person name="Getino M."/>
            <person name="Pursley I."/>
            <person name="Horton D.L."/>
            <person name="Alikhan N.F."/>
            <person name="Baker D."/>
            <person name="Gharbi K."/>
            <person name="Hall N."/>
            <person name="Watson M."/>
            <person name="Adriaenssens E.M."/>
            <person name="Foster-Nyarko E."/>
            <person name="Jarju S."/>
            <person name="Secka A."/>
            <person name="Antonio M."/>
            <person name="Oren A."/>
            <person name="Chaudhuri R.R."/>
            <person name="La Ragione R."/>
            <person name="Hildebrand F."/>
            <person name="Pallen M.J."/>
        </authorList>
    </citation>
    <scope>NUCLEOTIDE SEQUENCE</scope>
    <source>
        <strain evidence="5">1719</strain>
    </source>
</reference>
<dbReference type="AlphaFoldDB" id="A0A9D1W9H4"/>
<dbReference type="InterPro" id="IPR037066">
    <property type="entry name" value="Plug_dom_sf"/>
</dbReference>
<organism evidence="5 6">
    <name type="scientific">Candidatus Sphingobacterium stercoripullorum</name>
    <dbReference type="NCBI Taxonomy" id="2838759"/>
    <lineage>
        <taxon>Bacteria</taxon>
        <taxon>Pseudomonadati</taxon>
        <taxon>Bacteroidota</taxon>
        <taxon>Sphingobacteriia</taxon>
        <taxon>Sphingobacteriales</taxon>
        <taxon>Sphingobacteriaceae</taxon>
        <taxon>Sphingobacterium</taxon>
    </lineage>
</organism>
<feature type="domain" description="TonB-dependent receptor plug" evidence="4">
    <location>
        <begin position="118"/>
        <end position="229"/>
    </location>
</feature>
<dbReference type="SUPFAM" id="SSF56935">
    <property type="entry name" value="Porins"/>
    <property type="match status" value="1"/>
</dbReference>
<evidence type="ECO:0000256" key="3">
    <source>
        <dbReference type="ARBA" id="ARBA00023237"/>
    </source>
</evidence>
<keyword evidence="3" id="KW-0998">Cell outer membrane</keyword>
<evidence type="ECO:0000256" key="1">
    <source>
        <dbReference type="ARBA" id="ARBA00004442"/>
    </source>
</evidence>
<gene>
    <name evidence="5" type="ORF">H9853_08670</name>
</gene>
<evidence type="ECO:0000256" key="2">
    <source>
        <dbReference type="ARBA" id="ARBA00023136"/>
    </source>
</evidence>
<dbReference type="Proteomes" id="UP000824156">
    <property type="component" value="Unassembled WGS sequence"/>
</dbReference>
<dbReference type="InterPro" id="IPR008969">
    <property type="entry name" value="CarboxyPept-like_regulatory"/>
</dbReference>
<dbReference type="SUPFAM" id="SSF49464">
    <property type="entry name" value="Carboxypeptidase regulatory domain-like"/>
    <property type="match status" value="1"/>
</dbReference>
<keyword evidence="2" id="KW-0472">Membrane</keyword>
<dbReference type="InterPro" id="IPR036942">
    <property type="entry name" value="Beta-barrel_TonB_sf"/>
</dbReference>
<comment type="caution">
    <text evidence="5">The sequence shown here is derived from an EMBL/GenBank/DDBJ whole genome shotgun (WGS) entry which is preliminary data.</text>
</comment>
<dbReference type="NCBIfam" id="TIGR04056">
    <property type="entry name" value="OMP_RagA_SusC"/>
    <property type="match status" value="1"/>
</dbReference>
<dbReference type="EMBL" id="DXEZ01000237">
    <property type="protein sequence ID" value="HIX55086.1"/>
    <property type="molecule type" value="Genomic_DNA"/>
</dbReference>
<accession>A0A9D1W9H4</accession>
<dbReference type="Gene3D" id="2.40.170.20">
    <property type="entry name" value="TonB-dependent receptor, beta-barrel domain"/>
    <property type="match status" value="1"/>
</dbReference>
<reference evidence="5" key="2">
    <citation type="submission" date="2021-04" db="EMBL/GenBank/DDBJ databases">
        <authorList>
            <person name="Gilroy R."/>
        </authorList>
    </citation>
    <scope>NUCLEOTIDE SEQUENCE</scope>
    <source>
        <strain evidence="5">1719</strain>
    </source>
</reference>
<evidence type="ECO:0000313" key="5">
    <source>
        <dbReference type="EMBL" id="HIX55086.1"/>
    </source>
</evidence>
<protein>
    <submittedName>
        <fullName evidence="5">SusC/RagA family TonB-linked outer membrane protein</fullName>
    </submittedName>
</protein>